<proteinExistence type="predicted"/>
<evidence type="ECO:0000313" key="2">
    <source>
        <dbReference type="Proteomes" id="UP000185062"/>
    </source>
</evidence>
<dbReference type="AlphaFoldDB" id="A0A1N6IAY9"/>
<sequence>MIENILNKFGYYKRNTKNGYQVIKYASPGSPDDNSKKPVELMSDGHSWVQGRSKKDYEFIGGFFTLILLIEYKINQLLIGFNPEIESKMFGKKIDVFKDFLKVYEPEEGEDMQNYINLISPLREIQRIRNNMAHDISKPKFEYSDIKQTVSYVQQMRPDLSEHLNYCKDHDDKCIVVISIFSLVFRLQSYDHH</sequence>
<evidence type="ECO:0000313" key="1">
    <source>
        <dbReference type="EMBL" id="SIO29163.1"/>
    </source>
</evidence>
<dbReference type="EMBL" id="FSRO01000001">
    <property type="protein sequence ID" value="SIO29163.1"/>
    <property type="molecule type" value="Genomic_DNA"/>
</dbReference>
<organism evidence="1 2">
    <name type="scientific">Nitrosomonas cryotolerans ATCC 49181</name>
    <dbReference type="NCBI Taxonomy" id="1131553"/>
    <lineage>
        <taxon>Bacteria</taxon>
        <taxon>Pseudomonadati</taxon>
        <taxon>Pseudomonadota</taxon>
        <taxon>Betaproteobacteria</taxon>
        <taxon>Nitrosomonadales</taxon>
        <taxon>Nitrosomonadaceae</taxon>
        <taxon>Nitrosomonas</taxon>
    </lineage>
</organism>
<gene>
    <name evidence="1" type="ORF">SAMN02743940_1684</name>
</gene>
<dbReference type="Proteomes" id="UP000185062">
    <property type="component" value="Unassembled WGS sequence"/>
</dbReference>
<keyword evidence="2" id="KW-1185">Reference proteome</keyword>
<protein>
    <submittedName>
        <fullName evidence="1">Uncharacterized protein</fullName>
    </submittedName>
</protein>
<accession>A0A1N6IAY9</accession>
<name>A0A1N6IAY9_9PROT</name>
<reference evidence="1 2" key="1">
    <citation type="submission" date="2016-12" db="EMBL/GenBank/DDBJ databases">
        <authorList>
            <person name="Song W.-J."/>
            <person name="Kurnit D.M."/>
        </authorList>
    </citation>
    <scope>NUCLEOTIDE SEQUENCE [LARGE SCALE GENOMIC DNA]</scope>
    <source>
        <strain evidence="1 2">ATCC 49181</strain>
    </source>
</reference>